<organism evidence="3 4">
    <name type="scientific">Reticulomyxa filosa</name>
    <dbReference type="NCBI Taxonomy" id="46433"/>
    <lineage>
        <taxon>Eukaryota</taxon>
        <taxon>Sar</taxon>
        <taxon>Rhizaria</taxon>
        <taxon>Retaria</taxon>
        <taxon>Foraminifera</taxon>
        <taxon>Monothalamids</taxon>
        <taxon>Reticulomyxidae</taxon>
        <taxon>Reticulomyxa</taxon>
    </lineage>
</organism>
<dbReference type="EMBL" id="ASPP01010110">
    <property type="protein sequence ID" value="ETO23206.1"/>
    <property type="molecule type" value="Genomic_DNA"/>
</dbReference>
<accession>X6NAZ5</accession>
<reference evidence="3 4" key="1">
    <citation type="journal article" date="2013" name="Curr. Biol.">
        <title>The Genome of the Foraminiferan Reticulomyxa filosa.</title>
        <authorList>
            <person name="Glockner G."/>
            <person name="Hulsmann N."/>
            <person name="Schleicher M."/>
            <person name="Noegel A.A."/>
            <person name="Eichinger L."/>
            <person name="Gallinger C."/>
            <person name="Pawlowski J."/>
            <person name="Sierra R."/>
            <person name="Euteneuer U."/>
            <person name="Pillet L."/>
            <person name="Moustafa A."/>
            <person name="Platzer M."/>
            <person name="Groth M."/>
            <person name="Szafranski K."/>
            <person name="Schliwa M."/>
        </authorList>
    </citation>
    <scope>NUCLEOTIDE SEQUENCE [LARGE SCALE GENOMIC DNA]</scope>
</reference>
<name>X6NAZ5_RETFI</name>
<evidence type="ECO:0000256" key="2">
    <source>
        <dbReference type="SAM" id="Phobius"/>
    </source>
</evidence>
<keyword evidence="4" id="KW-1185">Reference proteome</keyword>
<gene>
    <name evidence="3" type="ORF">RFI_13979</name>
</gene>
<feature type="transmembrane region" description="Helical" evidence="2">
    <location>
        <begin position="146"/>
        <end position="161"/>
    </location>
</feature>
<evidence type="ECO:0000256" key="1">
    <source>
        <dbReference type="SAM" id="MobiDB-lite"/>
    </source>
</evidence>
<feature type="region of interest" description="Disordered" evidence="1">
    <location>
        <begin position="1"/>
        <end position="54"/>
    </location>
</feature>
<keyword evidence="2" id="KW-0472">Membrane</keyword>
<feature type="non-terminal residue" evidence="3">
    <location>
        <position position="1"/>
    </location>
</feature>
<proteinExistence type="predicted"/>
<protein>
    <submittedName>
        <fullName evidence="3">Uncharacterized protein</fullName>
    </submittedName>
</protein>
<sequence length="162" mass="18987">KPTRHEESRSEERQKTFDPDTYCSDRIHHKPDSDVTREHDHMLNADTETETETETELEFELKIDDYANVNSVATNDPTYDHIAVASNTDKNESVAVNTQSEKNQESIKQMRCESSLAIATPNEHGIETLQICAIYFFFFKKKKKKNLYIYICIYIFTYIYNK</sequence>
<evidence type="ECO:0000313" key="4">
    <source>
        <dbReference type="Proteomes" id="UP000023152"/>
    </source>
</evidence>
<evidence type="ECO:0000313" key="3">
    <source>
        <dbReference type="EMBL" id="ETO23206.1"/>
    </source>
</evidence>
<feature type="compositionally biased region" description="Basic and acidic residues" evidence="1">
    <location>
        <begin position="1"/>
        <end position="43"/>
    </location>
</feature>
<dbReference type="Proteomes" id="UP000023152">
    <property type="component" value="Unassembled WGS sequence"/>
</dbReference>
<dbReference type="AlphaFoldDB" id="X6NAZ5"/>
<keyword evidence="2" id="KW-0812">Transmembrane</keyword>
<comment type="caution">
    <text evidence="3">The sequence shown here is derived from an EMBL/GenBank/DDBJ whole genome shotgun (WGS) entry which is preliminary data.</text>
</comment>
<keyword evidence="2" id="KW-1133">Transmembrane helix</keyword>